<sequence length="287" mass="31982">MHVPLCIVNTSHSISCKWIQFEAWIFHERDLAKNSKAAQRSIEACSSPPTISLDTGLQDTATRAHSIPGPRRVTRSAQLQDPVVRANDWVNVTISGVVECMPNHPERTAPAPPQRIKRKPVPSIGDYQAEPVHRITSMGAAVLDSQILIEPSQGCPDVPLQVCTREIASSHKDSGPIVMQTQTSIRSKLRPSRADLETSLNVKHDHKSHTSGKTSQYLVTGSLGNDTQGIGHGLSHRAEETTDKVTEDRDEGHYIEELRKKWGWTEEDLERMVRRSHVPRGKGRIKR</sequence>
<protein>
    <submittedName>
        <fullName evidence="2">Uncharacterized protein</fullName>
    </submittedName>
</protein>
<dbReference type="InParanoid" id="W4JSC8"/>
<name>W4JSC8_HETIT</name>
<evidence type="ECO:0000256" key="1">
    <source>
        <dbReference type="SAM" id="MobiDB-lite"/>
    </source>
</evidence>
<evidence type="ECO:0000313" key="3">
    <source>
        <dbReference type="Proteomes" id="UP000030671"/>
    </source>
</evidence>
<dbReference type="HOGENOM" id="CLU_969969_0_0_1"/>
<dbReference type="RefSeq" id="XP_009552236.1">
    <property type="nucleotide sequence ID" value="XM_009553941.1"/>
</dbReference>
<proteinExistence type="predicted"/>
<feature type="region of interest" description="Disordered" evidence="1">
    <location>
        <begin position="228"/>
        <end position="250"/>
    </location>
</feature>
<dbReference type="KEGG" id="hir:HETIRDRAFT_330462"/>
<accession>W4JSC8</accession>
<dbReference type="Proteomes" id="UP000030671">
    <property type="component" value="Unassembled WGS sequence"/>
</dbReference>
<dbReference type="EMBL" id="KI925465">
    <property type="protein sequence ID" value="ETW76010.1"/>
    <property type="molecule type" value="Genomic_DNA"/>
</dbReference>
<reference evidence="2 3" key="1">
    <citation type="journal article" date="2012" name="New Phytol.">
        <title>Insight into trade-off between wood decay and parasitism from the genome of a fungal forest pathogen.</title>
        <authorList>
            <person name="Olson A."/>
            <person name="Aerts A."/>
            <person name="Asiegbu F."/>
            <person name="Belbahri L."/>
            <person name="Bouzid O."/>
            <person name="Broberg A."/>
            <person name="Canback B."/>
            <person name="Coutinho P.M."/>
            <person name="Cullen D."/>
            <person name="Dalman K."/>
            <person name="Deflorio G."/>
            <person name="van Diepen L.T."/>
            <person name="Dunand C."/>
            <person name="Duplessis S."/>
            <person name="Durling M."/>
            <person name="Gonthier P."/>
            <person name="Grimwood J."/>
            <person name="Fossdal C.G."/>
            <person name="Hansson D."/>
            <person name="Henrissat B."/>
            <person name="Hietala A."/>
            <person name="Himmelstrand K."/>
            <person name="Hoffmeister D."/>
            <person name="Hogberg N."/>
            <person name="James T.Y."/>
            <person name="Karlsson M."/>
            <person name="Kohler A."/>
            <person name="Kues U."/>
            <person name="Lee Y.H."/>
            <person name="Lin Y.C."/>
            <person name="Lind M."/>
            <person name="Lindquist E."/>
            <person name="Lombard V."/>
            <person name="Lucas S."/>
            <person name="Lunden K."/>
            <person name="Morin E."/>
            <person name="Murat C."/>
            <person name="Park J."/>
            <person name="Raffaello T."/>
            <person name="Rouze P."/>
            <person name="Salamov A."/>
            <person name="Schmutz J."/>
            <person name="Solheim H."/>
            <person name="Stahlberg J."/>
            <person name="Velez H."/>
            <person name="de Vries R.P."/>
            <person name="Wiebenga A."/>
            <person name="Woodward S."/>
            <person name="Yakovlev I."/>
            <person name="Garbelotto M."/>
            <person name="Martin F."/>
            <person name="Grigoriev I.V."/>
            <person name="Stenlid J."/>
        </authorList>
    </citation>
    <scope>NUCLEOTIDE SEQUENCE [LARGE SCALE GENOMIC DNA]</scope>
    <source>
        <strain evidence="2 3">TC 32-1</strain>
    </source>
</reference>
<feature type="compositionally biased region" description="Basic and acidic residues" evidence="1">
    <location>
        <begin position="236"/>
        <end position="250"/>
    </location>
</feature>
<organism evidence="2 3">
    <name type="scientific">Heterobasidion irregulare (strain TC 32-1)</name>
    <dbReference type="NCBI Taxonomy" id="747525"/>
    <lineage>
        <taxon>Eukaryota</taxon>
        <taxon>Fungi</taxon>
        <taxon>Dikarya</taxon>
        <taxon>Basidiomycota</taxon>
        <taxon>Agaricomycotina</taxon>
        <taxon>Agaricomycetes</taxon>
        <taxon>Russulales</taxon>
        <taxon>Bondarzewiaceae</taxon>
        <taxon>Heterobasidion</taxon>
        <taxon>Heterobasidion annosum species complex</taxon>
    </lineage>
</organism>
<dbReference type="AlphaFoldDB" id="W4JSC8"/>
<dbReference type="GeneID" id="20671578"/>
<gene>
    <name evidence="2" type="ORF">HETIRDRAFT_330462</name>
</gene>
<evidence type="ECO:0000313" key="2">
    <source>
        <dbReference type="EMBL" id="ETW76010.1"/>
    </source>
</evidence>
<keyword evidence="3" id="KW-1185">Reference proteome</keyword>